<evidence type="ECO:0000313" key="3">
    <source>
        <dbReference type="EMBL" id="KKM25189.1"/>
    </source>
</evidence>
<comment type="caution">
    <text evidence="3">The sequence shown here is derived from an EMBL/GenBank/DDBJ whole genome shotgun (WGS) entry which is preliminary data.</text>
</comment>
<feature type="domain" description="DNA-directed DNA polymerase family A palm" evidence="2">
    <location>
        <begin position="261"/>
        <end position="473"/>
    </location>
</feature>
<dbReference type="GO" id="GO:0003677">
    <property type="term" value="F:DNA binding"/>
    <property type="evidence" value="ECO:0007669"/>
    <property type="project" value="InterPro"/>
</dbReference>
<proteinExistence type="predicted"/>
<dbReference type="AlphaFoldDB" id="A0A0F9IYK2"/>
<organism evidence="3">
    <name type="scientific">marine sediment metagenome</name>
    <dbReference type="NCBI Taxonomy" id="412755"/>
    <lineage>
        <taxon>unclassified sequences</taxon>
        <taxon>metagenomes</taxon>
        <taxon>ecological metagenomes</taxon>
    </lineage>
</organism>
<dbReference type="InterPro" id="IPR002298">
    <property type="entry name" value="DNA_polymerase_A"/>
</dbReference>
<dbReference type="InterPro" id="IPR001098">
    <property type="entry name" value="DNA-dir_DNA_pol_A_palm_dom"/>
</dbReference>
<name>A0A0F9IYK2_9ZZZZ</name>
<dbReference type="SMART" id="SM00482">
    <property type="entry name" value="POLAc"/>
    <property type="match status" value="1"/>
</dbReference>
<evidence type="ECO:0000256" key="1">
    <source>
        <dbReference type="ARBA" id="ARBA00022705"/>
    </source>
</evidence>
<evidence type="ECO:0000259" key="2">
    <source>
        <dbReference type="SMART" id="SM00482"/>
    </source>
</evidence>
<dbReference type="Gene3D" id="3.30.70.370">
    <property type="match status" value="1"/>
</dbReference>
<reference evidence="3" key="1">
    <citation type="journal article" date="2015" name="Nature">
        <title>Complex archaea that bridge the gap between prokaryotes and eukaryotes.</title>
        <authorList>
            <person name="Spang A."/>
            <person name="Saw J.H."/>
            <person name="Jorgensen S.L."/>
            <person name="Zaremba-Niedzwiedzka K."/>
            <person name="Martijn J."/>
            <person name="Lind A.E."/>
            <person name="van Eijk R."/>
            <person name="Schleper C."/>
            <person name="Guy L."/>
            <person name="Ettema T.J."/>
        </authorList>
    </citation>
    <scope>NUCLEOTIDE SEQUENCE</scope>
</reference>
<sequence>MTPDELQKFELALAQPCMAITARGLRIDEERRLAMIAVLEAEIQPLHDDLQGIVLPLVAENEAKLKKLKKWHLFVEKWCCSCCRGGVKKAAACWSCAGFEKSPTKKELSERACWILENLSHATAQTILSPCRKCGGQGKGSKLLYKPSSIEQTKIVLYDLCRLPKRMLKKKLTVEEDKLKTLVAFDKRGIVTRLLKITKHATIVSILERMKPGPDGRLRTFLNPAGTETGRFSSAGGFLEPASTNLQNLPKREAAKDPKYDVRRCIVPDEGCVLCEADLSQAESRVTAYLADDEPLIRRWEHPNFDIHRWMASIAFEKEMSKVTKKERNYIGKTIAHAVDKGTSAKTFMQSINSESDLTDFTITLAFAERAFANIHRARPALKRWWRQVDQQLKTVGSITTCWGRKRTFFGRRQGDGWLDHTHKEGLAHDAQSTVADVLNKGLLAFWDRFDGRLGTILLQIHDAVLIQTETPKRAMAAQALKSCLTIPMKIGERELTIPVDVSWSARSWGEMAEL</sequence>
<dbReference type="GO" id="GO:0003887">
    <property type="term" value="F:DNA-directed DNA polymerase activity"/>
    <property type="evidence" value="ECO:0007669"/>
    <property type="project" value="InterPro"/>
</dbReference>
<dbReference type="SUPFAM" id="SSF56672">
    <property type="entry name" value="DNA/RNA polymerases"/>
    <property type="match status" value="1"/>
</dbReference>
<dbReference type="GO" id="GO:0006302">
    <property type="term" value="P:double-strand break repair"/>
    <property type="evidence" value="ECO:0007669"/>
    <property type="project" value="TreeGrafter"/>
</dbReference>
<dbReference type="EMBL" id="LAZR01012768">
    <property type="protein sequence ID" value="KKM25189.1"/>
    <property type="molecule type" value="Genomic_DNA"/>
</dbReference>
<dbReference type="GO" id="GO:0006261">
    <property type="term" value="P:DNA-templated DNA replication"/>
    <property type="evidence" value="ECO:0007669"/>
    <property type="project" value="InterPro"/>
</dbReference>
<dbReference type="PANTHER" id="PTHR10133">
    <property type="entry name" value="DNA POLYMERASE I"/>
    <property type="match status" value="1"/>
</dbReference>
<protein>
    <recommendedName>
        <fullName evidence="2">DNA-directed DNA polymerase family A palm domain-containing protein</fullName>
    </recommendedName>
</protein>
<dbReference type="Pfam" id="PF00476">
    <property type="entry name" value="DNA_pol_A"/>
    <property type="match status" value="1"/>
</dbReference>
<dbReference type="PANTHER" id="PTHR10133:SF27">
    <property type="entry name" value="DNA POLYMERASE NU"/>
    <property type="match status" value="1"/>
</dbReference>
<dbReference type="InterPro" id="IPR043502">
    <property type="entry name" value="DNA/RNA_pol_sf"/>
</dbReference>
<gene>
    <name evidence="3" type="ORF">LCGC14_1597490</name>
</gene>
<dbReference type="PRINTS" id="PR00868">
    <property type="entry name" value="DNAPOLI"/>
</dbReference>
<dbReference type="Gene3D" id="1.10.150.20">
    <property type="entry name" value="5' to 3' exonuclease, C-terminal subdomain"/>
    <property type="match status" value="1"/>
</dbReference>
<keyword evidence="1" id="KW-0235">DNA replication</keyword>
<accession>A0A0F9IYK2</accession>